<comment type="caution">
    <text evidence="1">The sequence shown here is derived from an EMBL/GenBank/DDBJ whole genome shotgun (WGS) entry which is preliminary data.</text>
</comment>
<protein>
    <submittedName>
        <fullName evidence="1">Uncharacterized protein</fullName>
    </submittedName>
</protein>
<dbReference type="Proteomes" id="UP001500936">
    <property type="component" value="Unassembled WGS sequence"/>
</dbReference>
<dbReference type="Pfam" id="PF06685">
    <property type="entry name" value="DUF1186"/>
    <property type="match status" value="1"/>
</dbReference>
<sequence>MAALNPNELAQMMANAERIEQSREEAITVDGEFHYDDRQTTEPPAFHHPEMQWLYTHEFDIPEEKLQTLLALPRVTLTDDLSKVMLDILYRLNYFGEQEWEPQTHAFPLHALLLMAELKADECLPAVLETLRQDTEFQEFWFADWLDNTYGRYIRSIADRQFTALANFLKEPNVNTYAKGVVASAYSQWAQDQPERRQIALAWYKEVFEYLIRHADNPELLDTDFMGFLIAEITDLQLRELLPLVAEAFEQGLVTDMIVGTYADVEQKINGPEPADQRLPWRSLTEQYAYMHNPHATQEADLPELGDLPAVIPPTPRLVEPPPFYESNEPYRAEPKIGRNEKVSVRYSDGKVVHDVKYKKIEADLNAGKCTLL</sequence>
<organism evidence="1 2">
    <name type="scientific">Nibrella viscosa</name>
    <dbReference type="NCBI Taxonomy" id="1084524"/>
    <lineage>
        <taxon>Bacteria</taxon>
        <taxon>Pseudomonadati</taxon>
        <taxon>Bacteroidota</taxon>
        <taxon>Cytophagia</taxon>
        <taxon>Cytophagales</taxon>
        <taxon>Spirosomataceae</taxon>
        <taxon>Nibrella</taxon>
    </lineage>
</organism>
<dbReference type="InterPro" id="IPR010602">
    <property type="entry name" value="DUF1186"/>
</dbReference>
<proteinExistence type="predicted"/>
<evidence type="ECO:0000313" key="2">
    <source>
        <dbReference type="Proteomes" id="UP001500936"/>
    </source>
</evidence>
<dbReference type="EMBL" id="BAABHB010000008">
    <property type="protein sequence ID" value="GAA4411427.1"/>
    <property type="molecule type" value="Genomic_DNA"/>
</dbReference>
<dbReference type="RefSeq" id="WP_345269420.1">
    <property type="nucleotide sequence ID" value="NZ_BAABHB010000008.1"/>
</dbReference>
<gene>
    <name evidence="1" type="ORF">GCM10023187_37220</name>
</gene>
<evidence type="ECO:0000313" key="1">
    <source>
        <dbReference type="EMBL" id="GAA4411427.1"/>
    </source>
</evidence>
<reference evidence="2" key="1">
    <citation type="journal article" date="2019" name="Int. J. Syst. Evol. Microbiol.">
        <title>The Global Catalogue of Microorganisms (GCM) 10K type strain sequencing project: providing services to taxonomists for standard genome sequencing and annotation.</title>
        <authorList>
            <consortium name="The Broad Institute Genomics Platform"/>
            <consortium name="The Broad Institute Genome Sequencing Center for Infectious Disease"/>
            <person name="Wu L."/>
            <person name="Ma J."/>
        </authorList>
    </citation>
    <scope>NUCLEOTIDE SEQUENCE [LARGE SCALE GENOMIC DNA]</scope>
    <source>
        <strain evidence="2">JCM 17925</strain>
    </source>
</reference>
<name>A0ABP8KP33_9BACT</name>
<keyword evidence="2" id="KW-1185">Reference proteome</keyword>
<accession>A0ABP8KP33</accession>